<dbReference type="PANTHER" id="PTHR31845:SF39">
    <property type="entry name" value="TRANSCRIPTION FACTOR PBCR-RELATED"/>
    <property type="match status" value="1"/>
</dbReference>
<feature type="compositionally biased region" description="Polar residues" evidence="8">
    <location>
        <begin position="675"/>
        <end position="700"/>
    </location>
</feature>
<name>A0A9W9IFX8_9EURO</name>
<dbReference type="CDD" id="cd12148">
    <property type="entry name" value="fungal_TF_MHR"/>
    <property type="match status" value="1"/>
</dbReference>
<comment type="subcellular location">
    <subcellularLocation>
        <location evidence="1">Nucleus</location>
    </subcellularLocation>
</comment>
<dbReference type="GO" id="GO:0000981">
    <property type="term" value="F:DNA-binding transcription factor activity, RNA polymerase II-specific"/>
    <property type="evidence" value="ECO:0007669"/>
    <property type="project" value="InterPro"/>
</dbReference>
<dbReference type="RefSeq" id="XP_056547255.1">
    <property type="nucleotide sequence ID" value="XM_056683649.1"/>
</dbReference>
<dbReference type="GO" id="GO:0006351">
    <property type="term" value="P:DNA-templated transcription"/>
    <property type="evidence" value="ECO:0007669"/>
    <property type="project" value="InterPro"/>
</dbReference>
<keyword evidence="4" id="KW-0805">Transcription regulation</keyword>
<evidence type="ECO:0000256" key="6">
    <source>
        <dbReference type="ARBA" id="ARBA00023163"/>
    </source>
</evidence>
<dbReference type="InterPro" id="IPR001138">
    <property type="entry name" value="Zn2Cys6_DnaBD"/>
</dbReference>
<dbReference type="AlphaFoldDB" id="A0A9W9IFX8"/>
<dbReference type="SUPFAM" id="SSF57701">
    <property type="entry name" value="Zn2/Cys6 DNA-binding domain"/>
    <property type="match status" value="1"/>
</dbReference>
<keyword evidence="6" id="KW-0804">Transcription</keyword>
<evidence type="ECO:0000256" key="1">
    <source>
        <dbReference type="ARBA" id="ARBA00004123"/>
    </source>
</evidence>
<keyword evidence="2" id="KW-0479">Metal-binding</keyword>
<evidence type="ECO:0000256" key="3">
    <source>
        <dbReference type="ARBA" id="ARBA00022833"/>
    </source>
</evidence>
<evidence type="ECO:0000256" key="2">
    <source>
        <dbReference type="ARBA" id="ARBA00022723"/>
    </source>
</evidence>
<dbReference type="GO" id="GO:0008270">
    <property type="term" value="F:zinc ion binding"/>
    <property type="evidence" value="ECO:0007669"/>
    <property type="project" value="InterPro"/>
</dbReference>
<dbReference type="InterPro" id="IPR051089">
    <property type="entry name" value="prtT"/>
</dbReference>
<dbReference type="CDD" id="cd00067">
    <property type="entry name" value="GAL4"/>
    <property type="match status" value="1"/>
</dbReference>
<evidence type="ECO:0000259" key="9">
    <source>
        <dbReference type="PROSITE" id="PS50048"/>
    </source>
</evidence>
<evidence type="ECO:0000313" key="11">
    <source>
        <dbReference type="Proteomes" id="UP001149163"/>
    </source>
</evidence>
<evidence type="ECO:0000256" key="4">
    <source>
        <dbReference type="ARBA" id="ARBA00023015"/>
    </source>
</evidence>
<dbReference type="Pfam" id="PF04082">
    <property type="entry name" value="Fungal_trans"/>
    <property type="match status" value="1"/>
</dbReference>
<dbReference type="OrthoDB" id="8062037at2759"/>
<feature type="region of interest" description="Disordered" evidence="8">
    <location>
        <begin position="126"/>
        <end position="194"/>
    </location>
</feature>
<keyword evidence="11" id="KW-1185">Reference proteome</keyword>
<comment type="caution">
    <text evidence="10">The sequence shown here is derived from an EMBL/GenBank/DDBJ whole genome shotgun (WGS) entry which is preliminary data.</text>
</comment>
<dbReference type="Pfam" id="PF00172">
    <property type="entry name" value="Zn_clus"/>
    <property type="match status" value="1"/>
</dbReference>
<dbReference type="InterPro" id="IPR036864">
    <property type="entry name" value="Zn2-C6_fun-type_DNA-bd_sf"/>
</dbReference>
<keyword evidence="7" id="KW-0539">Nucleus</keyword>
<keyword evidence="5" id="KW-0238">DNA-binding</keyword>
<evidence type="ECO:0000256" key="8">
    <source>
        <dbReference type="SAM" id="MobiDB-lite"/>
    </source>
</evidence>
<dbReference type="Proteomes" id="UP001149163">
    <property type="component" value="Unassembled WGS sequence"/>
</dbReference>
<dbReference type="PROSITE" id="PS00463">
    <property type="entry name" value="ZN2_CY6_FUNGAL_1"/>
    <property type="match status" value="1"/>
</dbReference>
<gene>
    <name evidence="10" type="ORF">N7482_001524</name>
</gene>
<accession>A0A9W9IFX8</accession>
<reference evidence="10" key="2">
    <citation type="journal article" date="2023" name="IMA Fungus">
        <title>Comparative genomic study of the Penicillium genus elucidates a diverse pangenome and 15 lateral gene transfer events.</title>
        <authorList>
            <person name="Petersen C."/>
            <person name="Sorensen T."/>
            <person name="Nielsen M.R."/>
            <person name="Sondergaard T.E."/>
            <person name="Sorensen J.L."/>
            <person name="Fitzpatrick D.A."/>
            <person name="Frisvad J.C."/>
            <person name="Nielsen K.L."/>
        </authorList>
    </citation>
    <scope>NUCLEOTIDE SEQUENCE</scope>
    <source>
        <strain evidence="10">IBT 26290</strain>
    </source>
</reference>
<feature type="compositionally biased region" description="Polar residues" evidence="8">
    <location>
        <begin position="716"/>
        <end position="726"/>
    </location>
</feature>
<evidence type="ECO:0000256" key="5">
    <source>
        <dbReference type="ARBA" id="ARBA00023125"/>
    </source>
</evidence>
<feature type="compositionally biased region" description="Polar residues" evidence="8">
    <location>
        <begin position="126"/>
        <end position="136"/>
    </location>
</feature>
<dbReference type="FunFam" id="4.10.240.10:FF:000003">
    <property type="entry name" value="C6 transcription factor (Leu3)"/>
    <property type="match status" value="1"/>
</dbReference>
<dbReference type="PROSITE" id="PS50048">
    <property type="entry name" value="ZN2_CY6_FUNGAL_2"/>
    <property type="match status" value="1"/>
</dbReference>
<sequence>MSSEYPEPPSRVSHGVYGVSPRGGDDYGLGSHPARTSTDPGDSHGDIKRARACEPCRQLKVRCDTDPTHPNGSCKRCAKSGRACIVTAPTRKRQKKTDSRVTELEHKIDALTATLQASHGASFNMAQPAQQGSSHSPDLPGRRWLREDPHLTGNKRHHDGLVVSQYPRQNSPSAVQIPRPQPSKHWRVPAAGDSAPPKVDNEFVDVIDRGVVDVESAQAAFDRYVTKMAPEMPMVVFPPGTTMGSVRREKPALFLAILAVAIAPFQKEVQAKLCDDVYRLIAERVVVRAEKSLELVQTLLVCVIWYSPPDNIEELKFYQLIHLAVILAMDIGLNRRTGQDDRPLTRLREVLNKKPVGSPVDLDGPEAKRTWVGCYFMSVQVSTALRRVHLVRWQSYMDESLHTLETHPDALPSDKSIIWWAKLGLIMEESGVHLLADDSENMVSFADSKVRYTVKAFSNQLAQWRREIPEEFFNTPLAHTYHVINLFVHESAISVDCKEAGLLTSRDKDLPTSIAAPLIDAVSTCINSIHQALDMITKIEPDRLICLPTVALARTNYPVVSLIKIYSLLVASDSRIGQMIDTHSLKVEYYLERVIAHYRAAAALDGGRAASKFGNIMMMLRNWFIKKKENGPALRELFGTETLTDIPSDRQSRKTGTTPLHLLSEVAMGDPANRAPSTGSQSHLSRSSQENVYTASTSNRDPGHTPGHSAYGTADTPLSRTTSTSEHAPPGTTWHSTPPFSGPVPGNSGPEYYPAFTSPGPSQAYAGMPSSSGAGQQGYADMSNMVISLSQPMGMLPEMGTETSFDPDNLFTLGTMMDEGLFTFPLAFDGSFQF</sequence>
<feature type="region of interest" description="Disordered" evidence="8">
    <location>
        <begin position="665"/>
        <end position="748"/>
    </location>
</feature>
<dbReference type="PANTHER" id="PTHR31845">
    <property type="entry name" value="FINGER DOMAIN PROTEIN, PUTATIVE-RELATED"/>
    <property type="match status" value="1"/>
</dbReference>
<evidence type="ECO:0000313" key="10">
    <source>
        <dbReference type="EMBL" id="KAJ5175647.1"/>
    </source>
</evidence>
<feature type="compositionally biased region" description="Basic and acidic residues" evidence="8">
    <location>
        <begin position="140"/>
        <end position="150"/>
    </location>
</feature>
<dbReference type="SMART" id="SM00066">
    <property type="entry name" value="GAL4"/>
    <property type="match status" value="1"/>
</dbReference>
<dbReference type="Gene3D" id="4.10.240.10">
    <property type="entry name" value="Zn(2)-C6 fungal-type DNA-binding domain"/>
    <property type="match status" value="1"/>
</dbReference>
<dbReference type="GeneID" id="81422825"/>
<feature type="domain" description="Zn(2)-C6 fungal-type" evidence="9">
    <location>
        <begin position="52"/>
        <end position="86"/>
    </location>
</feature>
<dbReference type="GO" id="GO:0001216">
    <property type="term" value="F:DNA-binding transcription activator activity"/>
    <property type="evidence" value="ECO:0007669"/>
    <property type="project" value="UniProtKB-ARBA"/>
</dbReference>
<keyword evidence="3" id="KW-0862">Zinc</keyword>
<protein>
    <recommendedName>
        <fullName evidence="9">Zn(2)-C6 fungal-type domain-containing protein</fullName>
    </recommendedName>
</protein>
<feature type="region of interest" description="Disordered" evidence="8">
    <location>
        <begin position="1"/>
        <end position="48"/>
    </location>
</feature>
<dbReference type="InterPro" id="IPR007219">
    <property type="entry name" value="XnlR_reg_dom"/>
</dbReference>
<reference evidence="10" key="1">
    <citation type="submission" date="2022-11" db="EMBL/GenBank/DDBJ databases">
        <authorList>
            <person name="Petersen C."/>
        </authorList>
    </citation>
    <scope>NUCLEOTIDE SEQUENCE</scope>
    <source>
        <strain evidence="10">IBT 26290</strain>
    </source>
</reference>
<evidence type="ECO:0000256" key="7">
    <source>
        <dbReference type="ARBA" id="ARBA00023242"/>
    </source>
</evidence>
<dbReference type="GO" id="GO:0005634">
    <property type="term" value="C:nucleus"/>
    <property type="evidence" value="ECO:0007669"/>
    <property type="project" value="UniProtKB-SubCell"/>
</dbReference>
<dbReference type="EMBL" id="JAPQKN010000001">
    <property type="protein sequence ID" value="KAJ5175647.1"/>
    <property type="molecule type" value="Genomic_DNA"/>
</dbReference>
<organism evidence="10 11">
    <name type="scientific">Penicillium canariense</name>
    <dbReference type="NCBI Taxonomy" id="189055"/>
    <lineage>
        <taxon>Eukaryota</taxon>
        <taxon>Fungi</taxon>
        <taxon>Dikarya</taxon>
        <taxon>Ascomycota</taxon>
        <taxon>Pezizomycotina</taxon>
        <taxon>Eurotiomycetes</taxon>
        <taxon>Eurotiomycetidae</taxon>
        <taxon>Eurotiales</taxon>
        <taxon>Aspergillaceae</taxon>
        <taxon>Penicillium</taxon>
    </lineage>
</organism>
<dbReference type="GO" id="GO:0000976">
    <property type="term" value="F:transcription cis-regulatory region binding"/>
    <property type="evidence" value="ECO:0007669"/>
    <property type="project" value="TreeGrafter"/>
</dbReference>
<proteinExistence type="predicted"/>